<gene>
    <name evidence="3" type="primary">ycgS_2</name>
    <name evidence="3" type="ORF">PACILC2_42560</name>
</gene>
<dbReference type="Gene3D" id="3.40.50.1820">
    <property type="entry name" value="alpha/beta hydrolase"/>
    <property type="match status" value="1"/>
</dbReference>
<dbReference type="RefSeq" id="WP_213530172.1">
    <property type="nucleotide sequence ID" value="NZ_BOVJ01000145.1"/>
</dbReference>
<dbReference type="InterPro" id="IPR050471">
    <property type="entry name" value="AB_hydrolase"/>
</dbReference>
<dbReference type="EMBL" id="BOVJ01000145">
    <property type="protein sequence ID" value="GIQ65688.1"/>
    <property type="molecule type" value="Genomic_DNA"/>
</dbReference>
<dbReference type="PANTHER" id="PTHR43433:SF5">
    <property type="entry name" value="AB HYDROLASE-1 DOMAIN-CONTAINING PROTEIN"/>
    <property type="match status" value="1"/>
</dbReference>
<evidence type="ECO:0000256" key="1">
    <source>
        <dbReference type="SAM" id="MobiDB-lite"/>
    </source>
</evidence>
<dbReference type="InterPro" id="IPR000639">
    <property type="entry name" value="Epox_hydrolase-like"/>
</dbReference>
<evidence type="ECO:0000259" key="2">
    <source>
        <dbReference type="Pfam" id="PF00561"/>
    </source>
</evidence>
<sequence length="325" mass="36062">MRRDIRLWTWRGEPFEYSVVGEGKPVLMMHGGHSNCREEFGYRELIAAGYRLITPSRPGYGRSSKAIGRTLDEACEAYAGLLDHLGADAVHVIAFSAGGPSGIRFAGLYPERVRGLVLLSAVTGQWLTPDHREYKMARILFGPWLERYTWLALRLASNIWPRFGFRLIARNISLLPPKEIERRMGPLDIEAVRRMNNRQRSGSGFALDLKQAGQLRKADLEAVRAPALIVHSPWDMSVGIRNARYACEHIPHAEFAEADAWGHLIWLGRGGGAVDRACVDFLRRHDGTAPFRPAETGNAGGFPKAPAGRSGTPAPKRPPVPETRG</sequence>
<accession>A0ABQ4NCJ7</accession>
<dbReference type="InterPro" id="IPR029058">
    <property type="entry name" value="AB_hydrolase_fold"/>
</dbReference>
<dbReference type="GO" id="GO:0016787">
    <property type="term" value="F:hydrolase activity"/>
    <property type="evidence" value="ECO:0007669"/>
    <property type="project" value="UniProtKB-KW"/>
</dbReference>
<dbReference type="PANTHER" id="PTHR43433">
    <property type="entry name" value="HYDROLASE, ALPHA/BETA FOLD FAMILY PROTEIN"/>
    <property type="match status" value="1"/>
</dbReference>
<keyword evidence="3" id="KW-0378">Hydrolase</keyword>
<organism evidence="3 4">
    <name type="scientific">Paenibacillus cisolokensis</name>
    <dbReference type="NCBI Taxonomy" id="1658519"/>
    <lineage>
        <taxon>Bacteria</taxon>
        <taxon>Bacillati</taxon>
        <taxon>Bacillota</taxon>
        <taxon>Bacilli</taxon>
        <taxon>Bacillales</taxon>
        <taxon>Paenibacillaceae</taxon>
        <taxon>Paenibacillus</taxon>
    </lineage>
</organism>
<feature type="region of interest" description="Disordered" evidence="1">
    <location>
        <begin position="288"/>
        <end position="325"/>
    </location>
</feature>
<dbReference type="InterPro" id="IPR000073">
    <property type="entry name" value="AB_hydrolase_1"/>
</dbReference>
<dbReference type="Proteomes" id="UP000680304">
    <property type="component" value="Unassembled WGS sequence"/>
</dbReference>
<dbReference type="Pfam" id="PF00561">
    <property type="entry name" value="Abhydrolase_1"/>
    <property type="match status" value="1"/>
</dbReference>
<reference evidence="3 4" key="1">
    <citation type="submission" date="2021-04" db="EMBL/GenBank/DDBJ databases">
        <title>Draft genome sequence of Paenibacillus cisolokensis, LC2-13A.</title>
        <authorList>
            <person name="Uke A."/>
            <person name="Chhe C."/>
            <person name="Baramee S."/>
            <person name="Kosugi A."/>
        </authorList>
    </citation>
    <scope>NUCLEOTIDE SEQUENCE [LARGE SCALE GENOMIC DNA]</scope>
    <source>
        <strain evidence="3 4">LC2-13A</strain>
    </source>
</reference>
<dbReference type="PRINTS" id="PR00412">
    <property type="entry name" value="EPOXHYDRLASE"/>
</dbReference>
<dbReference type="PRINTS" id="PR00111">
    <property type="entry name" value="ABHYDROLASE"/>
</dbReference>
<comment type="caution">
    <text evidence="3">The sequence shown here is derived from an EMBL/GenBank/DDBJ whole genome shotgun (WGS) entry which is preliminary data.</text>
</comment>
<protein>
    <submittedName>
        <fullName evidence="3">Hydrolase YcgS</fullName>
    </submittedName>
</protein>
<feature type="domain" description="AB hydrolase-1" evidence="2">
    <location>
        <begin position="24"/>
        <end position="265"/>
    </location>
</feature>
<name>A0ABQ4NCJ7_9BACL</name>
<keyword evidence="4" id="KW-1185">Reference proteome</keyword>
<evidence type="ECO:0000313" key="4">
    <source>
        <dbReference type="Proteomes" id="UP000680304"/>
    </source>
</evidence>
<evidence type="ECO:0000313" key="3">
    <source>
        <dbReference type="EMBL" id="GIQ65688.1"/>
    </source>
</evidence>
<proteinExistence type="predicted"/>
<dbReference type="SUPFAM" id="SSF53474">
    <property type="entry name" value="alpha/beta-Hydrolases"/>
    <property type="match status" value="1"/>
</dbReference>
<feature type="compositionally biased region" description="Pro residues" evidence="1">
    <location>
        <begin position="315"/>
        <end position="325"/>
    </location>
</feature>